<dbReference type="PANTHER" id="PTHR37305">
    <property type="entry name" value="INTEGRAL MEMBRANE PROTEIN-RELATED"/>
    <property type="match status" value="1"/>
</dbReference>
<comment type="caution">
    <text evidence="2">The sequence shown here is derived from an EMBL/GenBank/DDBJ whole genome shotgun (WGS) entry which is preliminary data.</text>
</comment>
<feature type="transmembrane region" description="Helical" evidence="1">
    <location>
        <begin position="167"/>
        <end position="192"/>
    </location>
</feature>
<dbReference type="EMBL" id="DVGY01000167">
    <property type="protein sequence ID" value="HIR41622.1"/>
    <property type="molecule type" value="Genomic_DNA"/>
</dbReference>
<reference evidence="2" key="1">
    <citation type="submission" date="2020-10" db="EMBL/GenBank/DDBJ databases">
        <authorList>
            <person name="Gilroy R."/>
        </authorList>
    </citation>
    <scope>NUCLEOTIDE SEQUENCE</scope>
    <source>
        <strain evidence="2">CHK184-25365</strain>
    </source>
</reference>
<keyword evidence="1" id="KW-0812">Transmembrane</keyword>
<evidence type="ECO:0000256" key="1">
    <source>
        <dbReference type="SAM" id="Phobius"/>
    </source>
</evidence>
<evidence type="ECO:0000313" key="2">
    <source>
        <dbReference type="EMBL" id="HIR41622.1"/>
    </source>
</evidence>
<feature type="transmembrane region" description="Helical" evidence="1">
    <location>
        <begin position="245"/>
        <end position="267"/>
    </location>
</feature>
<dbReference type="AlphaFoldDB" id="A0A9D1AK19"/>
<keyword evidence="1" id="KW-0472">Membrane</keyword>
<keyword evidence="1" id="KW-1133">Transmembrane helix</keyword>
<dbReference type="Proteomes" id="UP000886749">
    <property type="component" value="Unassembled WGS sequence"/>
</dbReference>
<feature type="transmembrane region" description="Helical" evidence="1">
    <location>
        <begin position="138"/>
        <end position="155"/>
    </location>
</feature>
<evidence type="ECO:0000313" key="3">
    <source>
        <dbReference type="Proteomes" id="UP000886749"/>
    </source>
</evidence>
<dbReference type="PANTHER" id="PTHR37305:SF1">
    <property type="entry name" value="MEMBRANE PROTEIN"/>
    <property type="match status" value="1"/>
</dbReference>
<protein>
    <submittedName>
        <fullName evidence="2">ABC transporter permease</fullName>
    </submittedName>
</protein>
<sequence length="273" mass="30273">MSNLLSAYFSRLWREKIFWIALAFMGGCGIFFTVIQHITQQPYRDPAYPITPEEFCFNFHQLIGVVSAIVCCLFLGREFQDGVLRNKLIAGYPRWKIYLSGFLANAAASVLLALGYSLTACLCGMPVFGGFVISPGEMLLLILSCVLYVTVYASLFTMIQMLTGSQVVSLVLCIVLTLGLYVSSEVIFNLFYEPVAWDGISNPNYPGDTVLGYLEMLYQFLPTGQGVLLTRYTQPSYVPIENVSYGLLPCYSAVLIALTTGAGLWGFSKKQLH</sequence>
<proteinExistence type="predicted"/>
<feature type="transmembrane region" description="Helical" evidence="1">
    <location>
        <begin position="97"/>
        <end position="118"/>
    </location>
</feature>
<accession>A0A9D1AK19</accession>
<organism evidence="2 3">
    <name type="scientific">Candidatus Egerieicola pullicola</name>
    <dbReference type="NCBI Taxonomy" id="2840775"/>
    <lineage>
        <taxon>Bacteria</taxon>
        <taxon>Bacillati</taxon>
        <taxon>Bacillota</taxon>
        <taxon>Clostridia</taxon>
        <taxon>Eubacteriales</taxon>
        <taxon>Oscillospiraceae</taxon>
        <taxon>Oscillospiraceae incertae sedis</taxon>
        <taxon>Candidatus Egerieicola</taxon>
    </lineage>
</organism>
<dbReference type="Pfam" id="PF12730">
    <property type="entry name" value="ABC2_membrane_4"/>
    <property type="match status" value="1"/>
</dbReference>
<name>A0A9D1AK19_9FIRM</name>
<feature type="transmembrane region" description="Helical" evidence="1">
    <location>
        <begin position="17"/>
        <end position="39"/>
    </location>
</feature>
<gene>
    <name evidence="2" type="ORF">IAB36_07335</name>
</gene>
<feature type="transmembrane region" description="Helical" evidence="1">
    <location>
        <begin position="59"/>
        <end position="76"/>
    </location>
</feature>
<reference evidence="2" key="2">
    <citation type="journal article" date="2021" name="PeerJ">
        <title>Extensive microbial diversity within the chicken gut microbiome revealed by metagenomics and culture.</title>
        <authorList>
            <person name="Gilroy R."/>
            <person name="Ravi A."/>
            <person name="Getino M."/>
            <person name="Pursley I."/>
            <person name="Horton D.L."/>
            <person name="Alikhan N.F."/>
            <person name="Baker D."/>
            <person name="Gharbi K."/>
            <person name="Hall N."/>
            <person name="Watson M."/>
            <person name="Adriaenssens E.M."/>
            <person name="Foster-Nyarko E."/>
            <person name="Jarju S."/>
            <person name="Secka A."/>
            <person name="Antonio M."/>
            <person name="Oren A."/>
            <person name="Chaudhuri R.R."/>
            <person name="La Ragione R."/>
            <person name="Hildebrand F."/>
            <person name="Pallen M.J."/>
        </authorList>
    </citation>
    <scope>NUCLEOTIDE SEQUENCE</scope>
    <source>
        <strain evidence="2">CHK184-25365</strain>
    </source>
</reference>